<feature type="chain" id="PRO_5006829872" description="NADH-ubiquinone oxidoreductase chain 6" evidence="17">
    <location>
        <begin position="21"/>
        <end position="173"/>
    </location>
</feature>
<evidence type="ECO:0000256" key="13">
    <source>
        <dbReference type="ARBA" id="ARBA00023136"/>
    </source>
</evidence>
<evidence type="ECO:0000256" key="4">
    <source>
        <dbReference type="ARBA" id="ARBA00021095"/>
    </source>
</evidence>
<keyword evidence="10 16" id="KW-1133">Transmembrane helix</keyword>
<evidence type="ECO:0000256" key="6">
    <source>
        <dbReference type="ARBA" id="ARBA00022660"/>
    </source>
</evidence>
<comment type="subcellular location">
    <subcellularLocation>
        <location evidence="1">Mitochondrion membrane</location>
        <topology evidence="1">Multi-pass membrane protein</topology>
    </subcellularLocation>
</comment>
<dbReference type="PANTHER" id="PTHR11435">
    <property type="entry name" value="NADH UBIQUINONE OXIDOREDUCTASE SUBUNIT ND6"/>
    <property type="match status" value="1"/>
</dbReference>
<protein>
    <recommendedName>
        <fullName evidence="4">NADH-ubiquinone oxidoreductase chain 6</fullName>
        <ecNumber evidence="3">7.1.1.2</ecNumber>
    </recommendedName>
    <alternativeName>
        <fullName evidence="14">NADH dehydrogenase subunit 6</fullName>
    </alternativeName>
</protein>
<keyword evidence="5" id="KW-0813">Transport</keyword>
<evidence type="ECO:0000256" key="16">
    <source>
        <dbReference type="SAM" id="Phobius"/>
    </source>
</evidence>
<comment type="catalytic activity">
    <reaction evidence="15">
        <text>a ubiquinone + NADH + 5 H(+)(in) = a ubiquinol + NAD(+) + 4 H(+)(out)</text>
        <dbReference type="Rhea" id="RHEA:29091"/>
        <dbReference type="Rhea" id="RHEA-COMP:9565"/>
        <dbReference type="Rhea" id="RHEA-COMP:9566"/>
        <dbReference type="ChEBI" id="CHEBI:15378"/>
        <dbReference type="ChEBI" id="CHEBI:16389"/>
        <dbReference type="ChEBI" id="CHEBI:17976"/>
        <dbReference type="ChEBI" id="CHEBI:57540"/>
        <dbReference type="ChEBI" id="CHEBI:57945"/>
        <dbReference type="EC" id="7.1.1.2"/>
    </reaction>
</comment>
<name>A0A0U1ZXT2_9TELE</name>
<dbReference type="GO" id="GO:0031966">
    <property type="term" value="C:mitochondrial membrane"/>
    <property type="evidence" value="ECO:0007669"/>
    <property type="project" value="UniProtKB-SubCell"/>
</dbReference>
<keyword evidence="12 18" id="KW-0496">Mitochondrion</keyword>
<accession>A0A0U1ZXT2</accession>
<keyword evidence="13 16" id="KW-0472">Membrane</keyword>
<comment type="similarity">
    <text evidence="2">Belongs to the complex I subunit 6 family.</text>
</comment>
<evidence type="ECO:0000256" key="10">
    <source>
        <dbReference type="ARBA" id="ARBA00022989"/>
    </source>
</evidence>
<sequence>MIYLTFLSLMALILDLVAVASVPMSYFARLGKVVAAGVGRGILAGSGNSFLLLVLFLVYLKEMLVVFACSAALAAEPYPEARASRSMLGYVLVCFMEAVLAAEMLGGSWYEKFWVMIDGSKEPSLLWGDVGGMAVMYFFGESLLVICAWVSLLTFLVVLGLTRGLSRGAVRAI</sequence>
<dbReference type="EMBL" id="KP231201">
    <property type="protein sequence ID" value="AKE35894.1"/>
    <property type="molecule type" value="Genomic_DNA"/>
</dbReference>
<dbReference type="AlphaFoldDB" id="A0A0U1ZXT2"/>
<feature type="transmembrane region" description="Helical" evidence="16">
    <location>
        <begin position="87"/>
        <end position="110"/>
    </location>
</feature>
<evidence type="ECO:0000256" key="8">
    <source>
        <dbReference type="ARBA" id="ARBA00022967"/>
    </source>
</evidence>
<geneLocation type="mitochondrion" evidence="18"/>
<reference evidence="18" key="1">
    <citation type="journal article" date="2015" name="Mitochondrial DNA">
        <title>The complete mitogenome of Tanakia himantegus (Cypriniformes; Cyprinidae).</title>
        <authorList>
            <person name="Cheng Y."/>
            <person name="Tao W."/>
        </authorList>
    </citation>
    <scope>NUCLEOTIDE SEQUENCE</scope>
</reference>
<evidence type="ECO:0000256" key="15">
    <source>
        <dbReference type="ARBA" id="ARBA00049551"/>
    </source>
</evidence>
<keyword evidence="7 16" id="KW-0812">Transmembrane</keyword>
<dbReference type="GO" id="GO:0008137">
    <property type="term" value="F:NADH dehydrogenase (ubiquinone) activity"/>
    <property type="evidence" value="ECO:0007669"/>
    <property type="project" value="UniProtKB-EC"/>
</dbReference>
<keyword evidence="8" id="KW-1278">Translocase</keyword>
<evidence type="ECO:0000256" key="5">
    <source>
        <dbReference type="ARBA" id="ARBA00022448"/>
    </source>
</evidence>
<evidence type="ECO:0000256" key="1">
    <source>
        <dbReference type="ARBA" id="ARBA00004225"/>
    </source>
</evidence>
<evidence type="ECO:0000313" key="18">
    <source>
        <dbReference type="EMBL" id="AKE35894.1"/>
    </source>
</evidence>
<dbReference type="InterPro" id="IPR050269">
    <property type="entry name" value="ComplexI_Subunit6"/>
</dbReference>
<keyword evidence="11" id="KW-0520">NAD</keyword>
<evidence type="ECO:0000256" key="12">
    <source>
        <dbReference type="ARBA" id="ARBA00023128"/>
    </source>
</evidence>
<dbReference type="RefSeq" id="YP_009139014.1">
    <property type="nucleotide sequence ID" value="NC_027084.1"/>
</dbReference>
<dbReference type="PANTHER" id="PTHR11435:SF1">
    <property type="entry name" value="NADH-UBIQUINONE OXIDOREDUCTASE CHAIN 6"/>
    <property type="match status" value="1"/>
</dbReference>
<evidence type="ECO:0000256" key="14">
    <source>
        <dbReference type="ARBA" id="ARBA00031019"/>
    </source>
</evidence>
<feature type="signal peptide" evidence="17">
    <location>
        <begin position="1"/>
        <end position="20"/>
    </location>
</feature>
<evidence type="ECO:0000256" key="11">
    <source>
        <dbReference type="ARBA" id="ARBA00023027"/>
    </source>
</evidence>
<keyword evidence="9" id="KW-0249">Electron transport</keyword>
<keyword evidence="17" id="KW-0732">Signal</keyword>
<dbReference type="EC" id="7.1.1.2" evidence="3"/>
<proteinExistence type="inferred from homology"/>
<evidence type="ECO:0000256" key="7">
    <source>
        <dbReference type="ARBA" id="ARBA00022692"/>
    </source>
</evidence>
<feature type="transmembrane region" description="Helical" evidence="16">
    <location>
        <begin position="130"/>
        <end position="161"/>
    </location>
</feature>
<evidence type="ECO:0000256" key="9">
    <source>
        <dbReference type="ARBA" id="ARBA00022982"/>
    </source>
</evidence>
<gene>
    <name evidence="18" type="primary">ND6</name>
</gene>
<keyword evidence="6" id="KW-0679">Respiratory chain</keyword>
<organism evidence="18">
    <name type="scientific">Tanakia himantegus</name>
    <dbReference type="NCBI Taxonomy" id="481777"/>
    <lineage>
        <taxon>Eukaryota</taxon>
        <taxon>Metazoa</taxon>
        <taxon>Chordata</taxon>
        <taxon>Craniata</taxon>
        <taxon>Vertebrata</taxon>
        <taxon>Euteleostomi</taxon>
        <taxon>Actinopterygii</taxon>
        <taxon>Neopterygii</taxon>
        <taxon>Teleostei</taxon>
        <taxon>Ostariophysi</taxon>
        <taxon>Cypriniformes</taxon>
        <taxon>Acheilognathidae</taxon>
        <taxon>Tanakia</taxon>
    </lineage>
</organism>
<evidence type="ECO:0000256" key="3">
    <source>
        <dbReference type="ARBA" id="ARBA00012944"/>
    </source>
</evidence>
<evidence type="ECO:0000256" key="17">
    <source>
        <dbReference type="SAM" id="SignalP"/>
    </source>
</evidence>
<evidence type="ECO:0000256" key="2">
    <source>
        <dbReference type="ARBA" id="ARBA00005698"/>
    </source>
</evidence>